<reference evidence="2" key="1">
    <citation type="journal article" date="2020" name="Stud. Mycol.">
        <title>101 Dothideomycetes genomes: a test case for predicting lifestyles and emergence of pathogens.</title>
        <authorList>
            <person name="Haridas S."/>
            <person name="Albert R."/>
            <person name="Binder M."/>
            <person name="Bloem J."/>
            <person name="Labutti K."/>
            <person name="Salamov A."/>
            <person name="Andreopoulos B."/>
            <person name="Baker S."/>
            <person name="Barry K."/>
            <person name="Bills G."/>
            <person name="Bluhm B."/>
            <person name="Cannon C."/>
            <person name="Castanera R."/>
            <person name="Culley D."/>
            <person name="Daum C."/>
            <person name="Ezra D."/>
            <person name="Gonzalez J."/>
            <person name="Henrissat B."/>
            <person name="Kuo A."/>
            <person name="Liang C."/>
            <person name="Lipzen A."/>
            <person name="Lutzoni F."/>
            <person name="Magnuson J."/>
            <person name="Mondo S."/>
            <person name="Nolan M."/>
            <person name="Ohm R."/>
            <person name="Pangilinan J."/>
            <person name="Park H.-J."/>
            <person name="Ramirez L."/>
            <person name="Alfaro M."/>
            <person name="Sun H."/>
            <person name="Tritt A."/>
            <person name="Yoshinaga Y."/>
            <person name="Zwiers L.-H."/>
            <person name="Turgeon B."/>
            <person name="Goodwin S."/>
            <person name="Spatafora J."/>
            <person name="Crous P."/>
            <person name="Grigoriev I."/>
        </authorList>
    </citation>
    <scope>NUCLEOTIDE SEQUENCE</scope>
    <source>
        <strain evidence="2">CBS 121410</strain>
    </source>
</reference>
<dbReference type="OrthoDB" id="5335351at2759"/>
<dbReference type="EMBL" id="ML978717">
    <property type="protein sequence ID" value="KAF2088274.1"/>
    <property type="molecule type" value="Genomic_DNA"/>
</dbReference>
<evidence type="ECO:0000313" key="3">
    <source>
        <dbReference type="Proteomes" id="UP000799776"/>
    </source>
</evidence>
<proteinExistence type="predicted"/>
<organism evidence="2 3">
    <name type="scientific">Saccharata proteae CBS 121410</name>
    <dbReference type="NCBI Taxonomy" id="1314787"/>
    <lineage>
        <taxon>Eukaryota</taxon>
        <taxon>Fungi</taxon>
        <taxon>Dikarya</taxon>
        <taxon>Ascomycota</taxon>
        <taxon>Pezizomycotina</taxon>
        <taxon>Dothideomycetes</taxon>
        <taxon>Dothideomycetes incertae sedis</taxon>
        <taxon>Botryosphaeriales</taxon>
        <taxon>Saccharataceae</taxon>
        <taxon>Saccharata</taxon>
    </lineage>
</organism>
<feature type="compositionally biased region" description="Basic and acidic residues" evidence="1">
    <location>
        <begin position="8"/>
        <end position="23"/>
    </location>
</feature>
<dbReference type="AlphaFoldDB" id="A0A9P4LY01"/>
<name>A0A9P4LY01_9PEZI</name>
<feature type="compositionally biased region" description="Polar residues" evidence="1">
    <location>
        <begin position="36"/>
        <end position="58"/>
    </location>
</feature>
<evidence type="ECO:0000313" key="2">
    <source>
        <dbReference type="EMBL" id="KAF2088274.1"/>
    </source>
</evidence>
<feature type="region of interest" description="Disordered" evidence="1">
    <location>
        <begin position="1"/>
        <end position="72"/>
    </location>
</feature>
<accession>A0A9P4LY01</accession>
<feature type="compositionally biased region" description="Acidic residues" evidence="1">
    <location>
        <begin position="59"/>
        <end position="72"/>
    </location>
</feature>
<keyword evidence="3" id="KW-1185">Reference proteome</keyword>
<dbReference type="Proteomes" id="UP000799776">
    <property type="component" value="Unassembled WGS sequence"/>
</dbReference>
<sequence>MAGNQGNDDTKDGTVRPASRSDRSGTPTPGPRLSSPMIQDSDSDSQNVTSVKPNQQNVNDEEEEEQSDPTEELAEFDWTDLQERYHDAMKKLQAEETQIGIEFTDLMKFFELWAQTTAAHEVDRSFTRLMTRSAHVRISEAQLEEKRQHYMKVVNAFQSALNLLNAP</sequence>
<evidence type="ECO:0000256" key="1">
    <source>
        <dbReference type="SAM" id="MobiDB-lite"/>
    </source>
</evidence>
<protein>
    <submittedName>
        <fullName evidence="2">Uncharacterized protein</fullName>
    </submittedName>
</protein>
<comment type="caution">
    <text evidence="2">The sequence shown here is derived from an EMBL/GenBank/DDBJ whole genome shotgun (WGS) entry which is preliminary data.</text>
</comment>
<gene>
    <name evidence="2" type="ORF">K490DRAFT_64953</name>
</gene>